<dbReference type="InterPro" id="IPR035979">
    <property type="entry name" value="RBD_domain_sf"/>
</dbReference>
<feature type="compositionally biased region" description="Low complexity" evidence="1">
    <location>
        <begin position="566"/>
        <end position="575"/>
    </location>
</feature>
<dbReference type="Proteomes" id="UP000593567">
    <property type="component" value="Unassembled WGS sequence"/>
</dbReference>
<evidence type="ECO:0000313" key="2">
    <source>
        <dbReference type="EMBL" id="KAF6030781.1"/>
    </source>
</evidence>
<feature type="region of interest" description="Disordered" evidence="1">
    <location>
        <begin position="539"/>
        <end position="575"/>
    </location>
</feature>
<dbReference type="CDD" id="cd00590">
    <property type="entry name" value="RRM_SF"/>
    <property type="match status" value="1"/>
</dbReference>
<evidence type="ECO:0000313" key="3">
    <source>
        <dbReference type="Proteomes" id="UP000593567"/>
    </source>
</evidence>
<accession>A0A7J7JYL5</accession>
<feature type="region of interest" description="Disordered" evidence="1">
    <location>
        <begin position="503"/>
        <end position="527"/>
    </location>
</feature>
<gene>
    <name evidence="2" type="ORF">EB796_010902</name>
</gene>
<feature type="compositionally biased region" description="Basic residues" evidence="1">
    <location>
        <begin position="426"/>
        <end position="438"/>
    </location>
</feature>
<organism evidence="2 3">
    <name type="scientific">Bugula neritina</name>
    <name type="common">Brown bryozoan</name>
    <name type="synonym">Sertularia neritina</name>
    <dbReference type="NCBI Taxonomy" id="10212"/>
    <lineage>
        <taxon>Eukaryota</taxon>
        <taxon>Metazoa</taxon>
        <taxon>Spiralia</taxon>
        <taxon>Lophotrochozoa</taxon>
        <taxon>Bryozoa</taxon>
        <taxon>Gymnolaemata</taxon>
        <taxon>Cheilostomatida</taxon>
        <taxon>Flustrina</taxon>
        <taxon>Buguloidea</taxon>
        <taxon>Bugulidae</taxon>
        <taxon>Bugula</taxon>
    </lineage>
</organism>
<feature type="region of interest" description="Disordered" evidence="1">
    <location>
        <begin position="137"/>
        <end position="156"/>
    </location>
</feature>
<reference evidence="2" key="1">
    <citation type="submission" date="2020-06" db="EMBL/GenBank/DDBJ databases">
        <title>Draft genome of Bugula neritina, a colonial animal packing powerful symbionts and potential medicines.</title>
        <authorList>
            <person name="Rayko M."/>
        </authorList>
    </citation>
    <scope>NUCLEOTIDE SEQUENCE [LARGE SCALE GENOMIC DNA]</scope>
    <source>
        <strain evidence="2">Kwan_BN1</strain>
    </source>
</reference>
<dbReference type="AlphaFoldDB" id="A0A7J7JYL5"/>
<comment type="caution">
    <text evidence="2">The sequence shown here is derived from an EMBL/GenBank/DDBJ whole genome shotgun (WGS) entry which is preliminary data.</text>
</comment>
<feature type="compositionally biased region" description="Polar residues" evidence="1">
    <location>
        <begin position="413"/>
        <end position="422"/>
    </location>
</feature>
<dbReference type="SUPFAM" id="SSF54928">
    <property type="entry name" value="RNA-binding domain, RBD"/>
    <property type="match status" value="1"/>
</dbReference>
<keyword evidence="3" id="KW-1185">Reference proteome</keyword>
<protein>
    <submittedName>
        <fullName evidence="2">Uncharacterized protein</fullName>
    </submittedName>
</protein>
<sequence length="885" mass="98437">MNMNPLYHQQSLMTMIPAGPVPLVRPTSAPRLAFMQGPVQMQRQTPMPRPAMLRSGGGPRLNMAARPALMPNSNIPNISHNIQNRSSTPKQNFNRVIKNTHNFSFQNTPRNPANTGVKQFANISSAISFKGAPANLKNSNVGHHSQQSGFGNQSNVRPMVTKNLLVRGQQGSSEMPNSAQKARERNIAVGTISTTVHIEYNHGHNRKRRSVEDETDADPTCKKKALLPNPSEYELKLAAQAEAREKIQKNKERRRIQQAKALASANLKKKYGSPVQVATAFVKPLLAGQNNAAWQTAEQDVGKPGYGLSSESDKCNQSYLPDQESGNGSLIFQGMQAGQQERPGNHGDHGELQSSAQYKAQAVDQSRAGNFSNKKHIMTSAPNLSQSWQSNPQDVMHVSTRQQFVTQLQSGRQNLSSLNGNQGLPKRQRGLPSAHHKLTQGQQGMSQEQAGLAQGLEGIKQEHLRKPQGRQVQNGVSQGVQYSRLHRSQDMPRVQHNTLQEFHGSPQVQPGLADGQHGMSQEQYDESCHSDMLEAPHSTSYMQSCEPEGTQSFSQMPQQWHHSQNIVSKKSQKTIQIQSQVPDMSHTDQVEPMYGDQIQFNNQLQHQSYSSDSNEMMSQLRNTAGKSQQYNQEEEDFVTKMGISVSSKYKSSKKRIHPLDMLSRDAELSHLKSSNKSLSTIHRGSNKLPAAATEPNSLSGVSDLFHKDSVRAFKAHVNPRLLKNIMPHVTADKQKQQQLGASTLTERFNKQRSDFRAKVQREVISEAKRKVQLQDSKTQAVKPAQEEPQPQKVVSKVITTKGSPGEKLCCKVINVDRSAPVSVIRELGEKIGVVTKVGRLKKNLDVVVIIFAEEQHAVGFRRQFNNTELLNKRIKVEFISSKKTD</sequence>
<proteinExistence type="predicted"/>
<name>A0A7J7JYL5_BUGNE</name>
<feature type="compositionally biased region" description="Polar residues" evidence="1">
    <location>
        <begin position="439"/>
        <end position="449"/>
    </location>
</feature>
<dbReference type="EMBL" id="VXIV02001672">
    <property type="protein sequence ID" value="KAF6030781.1"/>
    <property type="molecule type" value="Genomic_DNA"/>
</dbReference>
<feature type="compositionally biased region" description="Polar residues" evidence="1">
    <location>
        <begin position="539"/>
        <end position="565"/>
    </location>
</feature>
<evidence type="ECO:0000256" key="1">
    <source>
        <dbReference type="SAM" id="MobiDB-lite"/>
    </source>
</evidence>
<feature type="region of interest" description="Disordered" evidence="1">
    <location>
        <begin position="672"/>
        <end position="696"/>
    </location>
</feature>
<dbReference type="GO" id="GO:0003676">
    <property type="term" value="F:nucleic acid binding"/>
    <property type="evidence" value="ECO:0007669"/>
    <property type="project" value="InterPro"/>
</dbReference>
<feature type="region of interest" description="Disordered" evidence="1">
    <location>
        <begin position="413"/>
        <end position="451"/>
    </location>
</feature>